<sequence length="69" mass="7751">MDYGRTWIVFPTSGSLIVDKLYLYNGAQLALEPGTKTFETEGFYGKDFVNNVDNLGTIHVGPFQKFTVK</sequence>
<accession>A0A9D4RV71</accession>
<dbReference type="Proteomes" id="UP000828390">
    <property type="component" value="Unassembled WGS sequence"/>
</dbReference>
<reference evidence="1" key="1">
    <citation type="journal article" date="2019" name="bioRxiv">
        <title>The Genome of the Zebra Mussel, Dreissena polymorpha: A Resource for Invasive Species Research.</title>
        <authorList>
            <person name="McCartney M.A."/>
            <person name="Auch B."/>
            <person name="Kono T."/>
            <person name="Mallez S."/>
            <person name="Zhang Y."/>
            <person name="Obille A."/>
            <person name="Becker A."/>
            <person name="Abrahante J.E."/>
            <person name="Garbe J."/>
            <person name="Badalamenti J.P."/>
            <person name="Herman A."/>
            <person name="Mangelson H."/>
            <person name="Liachko I."/>
            <person name="Sullivan S."/>
            <person name="Sone E.D."/>
            <person name="Koren S."/>
            <person name="Silverstein K.A.T."/>
            <person name="Beckman K.B."/>
            <person name="Gohl D.M."/>
        </authorList>
    </citation>
    <scope>NUCLEOTIDE SEQUENCE</scope>
    <source>
        <strain evidence="1">Duluth1</strain>
        <tissue evidence="1">Whole animal</tissue>
    </source>
</reference>
<name>A0A9D4RV71_DREPO</name>
<proteinExistence type="predicted"/>
<gene>
    <name evidence="1" type="ORF">DPMN_003947</name>
</gene>
<organism evidence="1 2">
    <name type="scientific">Dreissena polymorpha</name>
    <name type="common">Zebra mussel</name>
    <name type="synonym">Mytilus polymorpha</name>
    <dbReference type="NCBI Taxonomy" id="45954"/>
    <lineage>
        <taxon>Eukaryota</taxon>
        <taxon>Metazoa</taxon>
        <taxon>Spiralia</taxon>
        <taxon>Lophotrochozoa</taxon>
        <taxon>Mollusca</taxon>
        <taxon>Bivalvia</taxon>
        <taxon>Autobranchia</taxon>
        <taxon>Heteroconchia</taxon>
        <taxon>Euheterodonta</taxon>
        <taxon>Imparidentia</taxon>
        <taxon>Neoheterodontei</taxon>
        <taxon>Myida</taxon>
        <taxon>Dreissenoidea</taxon>
        <taxon>Dreissenidae</taxon>
        <taxon>Dreissena</taxon>
    </lineage>
</organism>
<protein>
    <submittedName>
        <fullName evidence="1">Uncharacterized protein</fullName>
    </submittedName>
</protein>
<dbReference type="AlphaFoldDB" id="A0A9D4RV71"/>
<keyword evidence="2" id="KW-1185">Reference proteome</keyword>
<dbReference type="EMBL" id="JAIWYP010000001">
    <property type="protein sequence ID" value="KAH3880035.1"/>
    <property type="molecule type" value="Genomic_DNA"/>
</dbReference>
<reference evidence="1" key="2">
    <citation type="submission" date="2020-11" db="EMBL/GenBank/DDBJ databases">
        <authorList>
            <person name="McCartney M.A."/>
            <person name="Auch B."/>
            <person name="Kono T."/>
            <person name="Mallez S."/>
            <person name="Becker A."/>
            <person name="Gohl D.M."/>
            <person name="Silverstein K.A.T."/>
            <person name="Koren S."/>
            <person name="Bechman K.B."/>
            <person name="Herman A."/>
            <person name="Abrahante J.E."/>
            <person name="Garbe J."/>
        </authorList>
    </citation>
    <scope>NUCLEOTIDE SEQUENCE</scope>
    <source>
        <strain evidence="1">Duluth1</strain>
        <tissue evidence="1">Whole animal</tissue>
    </source>
</reference>
<evidence type="ECO:0000313" key="1">
    <source>
        <dbReference type="EMBL" id="KAH3880035.1"/>
    </source>
</evidence>
<evidence type="ECO:0000313" key="2">
    <source>
        <dbReference type="Proteomes" id="UP000828390"/>
    </source>
</evidence>
<comment type="caution">
    <text evidence="1">The sequence shown here is derived from an EMBL/GenBank/DDBJ whole genome shotgun (WGS) entry which is preliminary data.</text>
</comment>